<gene>
    <name evidence="2" type="ORF">OP10G_2832</name>
</gene>
<dbReference type="Proteomes" id="UP000027982">
    <property type="component" value="Chromosome"/>
</dbReference>
<organism evidence="2 3">
    <name type="scientific">Fimbriimonas ginsengisoli Gsoil 348</name>
    <dbReference type="NCBI Taxonomy" id="661478"/>
    <lineage>
        <taxon>Bacteria</taxon>
        <taxon>Bacillati</taxon>
        <taxon>Armatimonadota</taxon>
        <taxon>Fimbriimonadia</taxon>
        <taxon>Fimbriimonadales</taxon>
        <taxon>Fimbriimonadaceae</taxon>
        <taxon>Fimbriimonas</taxon>
    </lineage>
</organism>
<reference evidence="2 3" key="1">
    <citation type="journal article" date="2014" name="PLoS ONE">
        <title>The first complete genome sequence of the class fimbriimonadia in the phylum armatimonadetes.</title>
        <authorList>
            <person name="Hu Z.Y."/>
            <person name="Wang Y.Z."/>
            <person name="Im W.T."/>
            <person name="Wang S.Y."/>
            <person name="Zhao G.P."/>
            <person name="Zheng H.J."/>
            <person name="Quan Z.X."/>
        </authorList>
    </citation>
    <scope>NUCLEOTIDE SEQUENCE [LARGE SCALE GENOMIC DNA]</scope>
    <source>
        <strain evidence="2">Gsoil 348</strain>
    </source>
</reference>
<keyword evidence="1" id="KW-1133">Transmembrane helix</keyword>
<sequence>MNGLNPESIQSIRLRVGWSAAALVIGSVALVAALGGFGSRISALRSEAAALYLDVDKLQATKIGLEKDIVARKAQYQETVSALKPLAVAGVAKIHEEATADVTKNNVPHAELSHKVVDATENFIAKNKAGAVPRVYIQAFRDDPDAVESANKLMAKLNGGASPTGIAILAPGVERVDRLHTPKGISEIRYKPGDNQQEVLDLLQAALQELGYQSKAKKLSPADARRARPDHYEVWLGLQKSPP</sequence>
<dbReference type="RefSeq" id="WP_025225263.1">
    <property type="nucleotide sequence ID" value="NZ_CP007139.1"/>
</dbReference>
<protein>
    <submittedName>
        <fullName evidence="2">Uncharacterized protein</fullName>
    </submittedName>
</protein>
<keyword evidence="1" id="KW-0472">Membrane</keyword>
<dbReference type="HOGENOM" id="CLU_1141244_0_0_0"/>
<evidence type="ECO:0000313" key="2">
    <source>
        <dbReference type="EMBL" id="AIE86200.1"/>
    </source>
</evidence>
<dbReference type="KEGG" id="fgi:OP10G_2832"/>
<evidence type="ECO:0000313" key="3">
    <source>
        <dbReference type="Proteomes" id="UP000027982"/>
    </source>
</evidence>
<dbReference type="AlphaFoldDB" id="A0A068NTW2"/>
<keyword evidence="1" id="KW-0812">Transmembrane</keyword>
<accession>A0A068NTW2</accession>
<evidence type="ECO:0000256" key="1">
    <source>
        <dbReference type="SAM" id="Phobius"/>
    </source>
</evidence>
<proteinExistence type="predicted"/>
<feature type="transmembrane region" description="Helical" evidence="1">
    <location>
        <begin position="16"/>
        <end position="37"/>
    </location>
</feature>
<keyword evidence="3" id="KW-1185">Reference proteome</keyword>
<dbReference type="STRING" id="661478.OP10G_2832"/>
<dbReference type="EMBL" id="CP007139">
    <property type="protein sequence ID" value="AIE86200.1"/>
    <property type="molecule type" value="Genomic_DNA"/>
</dbReference>
<name>A0A068NTW2_FIMGI</name>